<dbReference type="Proteomes" id="UP000247346">
    <property type="component" value="Unassembled WGS sequence"/>
</dbReference>
<dbReference type="GO" id="GO:0004252">
    <property type="term" value="F:serine-type endopeptidase activity"/>
    <property type="evidence" value="ECO:0007669"/>
    <property type="project" value="TreeGrafter"/>
</dbReference>
<keyword evidence="2" id="KW-0732">Signal</keyword>
<dbReference type="GeneID" id="93878372"/>
<keyword evidence="1" id="KW-0378">Hydrolase</keyword>
<evidence type="ECO:0000259" key="3">
    <source>
        <dbReference type="Pfam" id="PF00326"/>
    </source>
</evidence>
<gene>
    <name evidence="4" type="ORF">XsacCFBP4641_02680</name>
</gene>
<evidence type="ECO:0000256" key="1">
    <source>
        <dbReference type="ARBA" id="ARBA00022801"/>
    </source>
</evidence>
<accession>A0A2P5Z8B8</accession>
<reference evidence="4 5" key="1">
    <citation type="submission" date="2016-08" db="EMBL/GenBank/DDBJ databases">
        <authorList>
            <person name="Seilhamer J.J."/>
        </authorList>
    </citation>
    <scope>NUCLEOTIDE SEQUENCE [LARGE SCALE GENOMIC DNA]</scope>
    <source>
        <strain evidence="4 5">CFBP4641</strain>
    </source>
</reference>
<dbReference type="InterPro" id="IPR029058">
    <property type="entry name" value="AB_hydrolase_fold"/>
</dbReference>
<dbReference type="Gene3D" id="3.40.50.1820">
    <property type="entry name" value="alpha/beta hydrolase"/>
    <property type="match status" value="1"/>
</dbReference>
<dbReference type="GO" id="GO:0006508">
    <property type="term" value="P:proteolysis"/>
    <property type="evidence" value="ECO:0007669"/>
    <property type="project" value="InterPro"/>
</dbReference>
<dbReference type="SUPFAM" id="SSF69322">
    <property type="entry name" value="Tricorn protease domain 2"/>
    <property type="match status" value="1"/>
</dbReference>
<dbReference type="InterPro" id="IPR001375">
    <property type="entry name" value="Peptidase_S9_cat"/>
</dbReference>
<evidence type="ECO:0000313" key="4">
    <source>
        <dbReference type="EMBL" id="PPU84717.1"/>
    </source>
</evidence>
<feature type="signal peptide" evidence="2">
    <location>
        <begin position="1"/>
        <end position="23"/>
    </location>
</feature>
<evidence type="ECO:0000313" key="5">
    <source>
        <dbReference type="Proteomes" id="UP000247346"/>
    </source>
</evidence>
<proteinExistence type="predicted"/>
<organism evidence="4 5">
    <name type="scientific">Xanthomonas sacchari</name>
    <dbReference type="NCBI Taxonomy" id="56458"/>
    <lineage>
        <taxon>Bacteria</taxon>
        <taxon>Pseudomonadati</taxon>
        <taxon>Pseudomonadota</taxon>
        <taxon>Gammaproteobacteria</taxon>
        <taxon>Lysobacterales</taxon>
        <taxon>Lysobacteraceae</taxon>
        <taxon>Xanthomonas</taxon>
    </lineage>
</organism>
<dbReference type="PANTHER" id="PTHR42776:SF27">
    <property type="entry name" value="DIPEPTIDYL PEPTIDASE FAMILY MEMBER 6"/>
    <property type="match status" value="1"/>
</dbReference>
<dbReference type="SUPFAM" id="SSF53474">
    <property type="entry name" value="alpha/beta-Hydrolases"/>
    <property type="match status" value="1"/>
</dbReference>
<name>A0A2P5Z8B8_9XANT</name>
<comment type="caution">
    <text evidence="4">The sequence shown here is derived from an EMBL/GenBank/DDBJ whole genome shotgun (WGS) entry which is preliminary data.</text>
</comment>
<feature type="chain" id="PRO_5015133857" evidence="2">
    <location>
        <begin position="24"/>
        <end position="669"/>
    </location>
</feature>
<dbReference type="STRING" id="56458.SB85_05900"/>
<dbReference type="RefSeq" id="WP_010340504.1">
    <property type="nucleotide sequence ID" value="NZ_CP132343.1"/>
</dbReference>
<dbReference type="PANTHER" id="PTHR42776">
    <property type="entry name" value="SERINE PEPTIDASE S9 FAMILY MEMBER"/>
    <property type="match status" value="1"/>
</dbReference>
<sequence length="669" mass="71795">MLVKRLVAFCALGLCLHGSAAAAAPPPIADFVKRPTYSAVKISPDGEYLALTVDRGEQDVLTVLGTRDLKPIKVNVLPDGKSVGAFYWTGRKRLLFTAVKKVGAFERPMGTGEWFAVDADGGQPRTLIEYGTQGVTQRGKSVGRESFALLDTLRDDEQNVVMQVRYPRSSEGAGTEVVLIDTLSGRRKSLGRAPKANCSIALDAAKQPAFATCQSDKDEDTGYDSHSEVYALKDGKWELINASKADGARLDIAWSTADGRVYATRDDGKAPGAFGYLDPQNGRFVSLFQDATSEVARTITATDGSDTALAVVTEAGAPQVRLIDEAHPDATLYASLAAAFPGQYVDFASATRTGATIVVSVRSDQNPGELYLYERATGKARFLMKSRPWIDAAKMATVMPIQFTARDGLRIHGYLTVPAGAQAKQLPLIVNVHGGPMGPRDSWGFHSEAQLFASRGYATLQLNYRGSGGFGKAFMDRAYGQWDGGIINDIVDGTQYAIQQGLVDRSRICIYGGSFGGYAAMMAPVRAPGLFQCAFGYVGMYDAKIQLRLSDTSKSESGRRYLLRAFGSSAAEQERMSPINHVQALTLPIYLAAGARDDRCPPEHTEALAKALQAAGNPPEGMIVQSGEGHGFYKEDNNLNLYTRMLAFFDAHLGGRAAQAGASTQAGAP</sequence>
<protein>
    <submittedName>
        <fullName evidence="4">S9 family peptidase</fullName>
    </submittedName>
</protein>
<dbReference type="EMBL" id="MDEK01000002">
    <property type="protein sequence ID" value="PPU84717.1"/>
    <property type="molecule type" value="Genomic_DNA"/>
</dbReference>
<dbReference type="Pfam" id="PF00326">
    <property type="entry name" value="Peptidase_S9"/>
    <property type="match status" value="1"/>
</dbReference>
<evidence type="ECO:0000256" key="2">
    <source>
        <dbReference type="SAM" id="SignalP"/>
    </source>
</evidence>
<dbReference type="AlphaFoldDB" id="A0A2P5Z8B8"/>
<feature type="domain" description="Peptidase S9 prolyl oligopeptidase catalytic" evidence="3">
    <location>
        <begin position="443"/>
        <end position="655"/>
    </location>
</feature>